<keyword evidence="4" id="KW-1185">Reference proteome</keyword>
<name>A0A1I0CP57_9FIRM</name>
<dbReference type="RefSeq" id="WP_092352295.1">
    <property type="nucleotide sequence ID" value="NZ_FOIN01000003.1"/>
</dbReference>
<keyword evidence="1" id="KW-0378">Hydrolase</keyword>
<dbReference type="OrthoDB" id="9933341at2"/>
<proteinExistence type="predicted"/>
<feature type="region of interest" description="Disordered" evidence="2">
    <location>
        <begin position="59"/>
        <end position="79"/>
    </location>
</feature>
<dbReference type="GeneID" id="78287608"/>
<dbReference type="GO" id="GO:0016787">
    <property type="term" value="F:hydrolase activity"/>
    <property type="evidence" value="ECO:0007669"/>
    <property type="project" value="UniProtKB-KW"/>
</dbReference>
<gene>
    <name evidence="3" type="ORF">SAMN04489758_103157</name>
</gene>
<dbReference type="EMBL" id="FOIN01000003">
    <property type="protein sequence ID" value="SET21503.1"/>
    <property type="molecule type" value="Genomic_DNA"/>
</dbReference>
<evidence type="ECO:0000256" key="2">
    <source>
        <dbReference type="SAM" id="MobiDB-lite"/>
    </source>
</evidence>
<sequence length="221" mass="25139">MSKKIIKLLLVIITIFSIGNCYVQDVSTSNSKKALITNVNKITGNSYVALTKEVEKKEVDDSNNEIRNEDNNKKNDTNDFTVPKKEKQMIIDNSITIPNVCTNARLSIGSTQEAVDQYDICIMTEAAFLFGCGKLVLLGGHNTKSLKYLYRASLNDVISVNYNSHIYKYKIVYSNECTNDGYKLYDIETGINMLDYNLDQEILYIYTCYNSNNWLVKAIRV</sequence>
<dbReference type="Proteomes" id="UP000198558">
    <property type="component" value="Unassembled WGS sequence"/>
</dbReference>
<dbReference type="InterPro" id="IPR023365">
    <property type="entry name" value="Sortase_dom-sf"/>
</dbReference>
<dbReference type="Pfam" id="PF04203">
    <property type="entry name" value="Sortase"/>
    <property type="match status" value="1"/>
</dbReference>
<reference evidence="4" key="1">
    <citation type="submission" date="2016-10" db="EMBL/GenBank/DDBJ databases">
        <authorList>
            <person name="Varghese N."/>
            <person name="Submissions S."/>
        </authorList>
    </citation>
    <scope>NUCLEOTIDE SEQUENCE [LARGE SCALE GENOMIC DNA]</scope>
    <source>
        <strain evidence="4">DSM 1551</strain>
    </source>
</reference>
<evidence type="ECO:0008006" key="5">
    <source>
        <dbReference type="Google" id="ProtNLM"/>
    </source>
</evidence>
<evidence type="ECO:0000256" key="1">
    <source>
        <dbReference type="ARBA" id="ARBA00022801"/>
    </source>
</evidence>
<organism evidence="3 4">
    <name type="scientific">Thomasclavelia cocleata</name>
    <dbReference type="NCBI Taxonomy" id="69824"/>
    <lineage>
        <taxon>Bacteria</taxon>
        <taxon>Bacillati</taxon>
        <taxon>Bacillota</taxon>
        <taxon>Erysipelotrichia</taxon>
        <taxon>Erysipelotrichales</taxon>
        <taxon>Coprobacillaceae</taxon>
        <taxon>Thomasclavelia</taxon>
    </lineage>
</organism>
<accession>A0A1I0CP57</accession>
<protein>
    <recommendedName>
        <fullName evidence="5">Sortase family protein</fullName>
    </recommendedName>
</protein>
<evidence type="ECO:0000313" key="3">
    <source>
        <dbReference type="EMBL" id="SET21503.1"/>
    </source>
</evidence>
<dbReference type="SUPFAM" id="SSF63817">
    <property type="entry name" value="Sortase"/>
    <property type="match status" value="1"/>
</dbReference>
<dbReference type="AlphaFoldDB" id="A0A1I0CP57"/>
<dbReference type="Gene3D" id="2.40.260.10">
    <property type="entry name" value="Sortase"/>
    <property type="match status" value="1"/>
</dbReference>
<dbReference type="InterPro" id="IPR005754">
    <property type="entry name" value="Sortase"/>
</dbReference>
<evidence type="ECO:0000313" key="4">
    <source>
        <dbReference type="Proteomes" id="UP000198558"/>
    </source>
</evidence>